<sequence>MNRTYTLLFIMICVAKVMNSELYDNDYFIKNRIEKPVQFNLVPELLSFPLGQNLPSKGYNADSNRAAIPSRGSVRVISTRRGVSRTNPQYPNAPPSTSTTRAPRSTPIPNSLYDPNYAENGQPLDPFLRLLASNPNFQLQDNPQPLQPLPFGEHSVVSTVCRVGKPLTV</sequence>
<accession>A0A9J5WD95</accession>
<evidence type="ECO:0000256" key="1">
    <source>
        <dbReference type="SAM" id="MobiDB-lite"/>
    </source>
</evidence>
<feature type="region of interest" description="Disordered" evidence="1">
    <location>
        <begin position="79"/>
        <end position="119"/>
    </location>
</feature>
<feature type="compositionally biased region" description="Low complexity" evidence="1">
    <location>
        <begin position="95"/>
        <end position="107"/>
    </location>
</feature>
<dbReference type="Proteomes" id="UP000824120">
    <property type="component" value="Chromosome 12"/>
</dbReference>
<keyword evidence="4" id="KW-1185">Reference proteome</keyword>
<feature type="chain" id="PRO_5039900893" evidence="2">
    <location>
        <begin position="20"/>
        <end position="169"/>
    </location>
</feature>
<protein>
    <submittedName>
        <fullName evidence="3">Uncharacterized protein</fullName>
    </submittedName>
</protein>
<dbReference type="OrthoDB" id="1305268at2759"/>
<dbReference type="EMBL" id="JACXVP010000012">
    <property type="protein sequence ID" value="KAG5573268.1"/>
    <property type="molecule type" value="Genomic_DNA"/>
</dbReference>
<evidence type="ECO:0000313" key="4">
    <source>
        <dbReference type="Proteomes" id="UP000824120"/>
    </source>
</evidence>
<dbReference type="AlphaFoldDB" id="A0A9J5WD95"/>
<gene>
    <name evidence="3" type="ORF">H5410_063034</name>
</gene>
<feature type="signal peptide" evidence="2">
    <location>
        <begin position="1"/>
        <end position="19"/>
    </location>
</feature>
<name>A0A9J5WD95_SOLCO</name>
<evidence type="ECO:0000256" key="2">
    <source>
        <dbReference type="SAM" id="SignalP"/>
    </source>
</evidence>
<keyword evidence="2" id="KW-0732">Signal</keyword>
<comment type="caution">
    <text evidence="3">The sequence shown here is derived from an EMBL/GenBank/DDBJ whole genome shotgun (WGS) entry which is preliminary data.</text>
</comment>
<evidence type="ECO:0000313" key="3">
    <source>
        <dbReference type="EMBL" id="KAG5573268.1"/>
    </source>
</evidence>
<reference evidence="3 4" key="1">
    <citation type="submission" date="2020-09" db="EMBL/GenBank/DDBJ databases">
        <title>De no assembly of potato wild relative species, Solanum commersonii.</title>
        <authorList>
            <person name="Cho K."/>
        </authorList>
    </citation>
    <scope>NUCLEOTIDE SEQUENCE [LARGE SCALE GENOMIC DNA]</scope>
    <source>
        <strain evidence="3">LZ3.2</strain>
        <tissue evidence="3">Leaf</tissue>
    </source>
</reference>
<proteinExistence type="predicted"/>
<organism evidence="3 4">
    <name type="scientific">Solanum commersonii</name>
    <name type="common">Commerson's wild potato</name>
    <name type="synonym">Commerson's nightshade</name>
    <dbReference type="NCBI Taxonomy" id="4109"/>
    <lineage>
        <taxon>Eukaryota</taxon>
        <taxon>Viridiplantae</taxon>
        <taxon>Streptophyta</taxon>
        <taxon>Embryophyta</taxon>
        <taxon>Tracheophyta</taxon>
        <taxon>Spermatophyta</taxon>
        <taxon>Magnoliopsida</taxon>
        <taxon>eudicotyledons</taxon>
        <taxon>Gunneridae</taxon>
        <taxon>Pentapetalae</taxon>
        <taxon>asterids</taxon>
        <taxon>lamiids</taxon>
        <taxon>Solanales</taxon>
        <taxon>Solanaceae</taxon>
        <taxon>Solanoideae</taxon>
        <taxon>Solaneae</taxon>
        <taxon>Solanum</taxon>
    </lineage>
</organism>